<dbReference type="SUPFAM" id="SSF55811">
    <property type="entry name" value="Nudix"/>
    <property type="match status" value="1"/>
</dbReference>
<proteinExistence type="inferred from homology"/>
<dbReference type="PIRSF" id="PIRSF017340">
    <property type="entry name" value="Nudix_hydro"/>
    <property type="match status" value="1"/>
</dbReference>
<keyword evidence="8" id="KW-1185">Reference proteome</keyword>
<dbReference type="Proteomes" id="UP001205311">
    <property type="component" value="Unassembled WGS sequence"/>
</dbReference>
<keyword evidence="7" id="KW-0413">Isomerase</keyword>
<dbReference type="PROSITE" id="PS00893">
    <property type="entry name" value="NUDIX_BOX"/>
    <property type="match status" value="1"/>
</dbReference>
<comment type="cofactor">
    <cofactor evidence="1">
        <name>Mg(2+)</name>
        <dbReference type="ChEBI" id="CHEBI:18420"/>
    </cofactor>
</comment>
<dbReference type="InterPro" id="IPR020084">
    <property type="entry name" value="NUDIX_hydrolase_CS"/>
</dbReference>
<dbReference type="Gene3D" id="3.90.79.10">
    <property type="entry name" value="Nucleoside Triphosphate Pyrophosphohydrolase"/>
    <property type="match status" value="1"/>
</dbReference>
<gene>
    <name evidence="7" type="ORF">LX15_000998</name>
</gene>
<comment type="caution">
    <text evidence="7">The sequence shown here is derived from an EMBL/GenBank/DDBJ whole genome shotgun (WGS) entry which is preliminary data.</text>
</comment>
<organism evidence="7 8">
    <name type="scientific">Streptoalloteichus tenebrarius (strain ATCC 17920 / DSM 40477 / JCM 4838 / CBS 697.72 / NBRC 16177 / NCIMB 11028 / NRRL B-12390 / A12253. 1 / ISP 5477)</name>
    <name type="common">Streptomyces tenebrarius</name>
    <dbReference type="NCBI Taxonomy" id="1933"/>
    <lineage>
        <taxon>Bacteria</taxon>
        <taxon>Bacillati</taxon>
        <taxon>Actinomycetota</taxon>
        <taxon>Actinomycetes</taxon>
        <taxon>Pseudonocardiales</taxon>
        <taxon>Pseudonocardiaceae</taxon>
        <taxon>Streptoalloteichus</taxon>
    </lineage>
</organism>
<evidence type="ECO:0000259" key="6">
    <source>
        <dbReference type="PROSITE" id="PS51462"/>
    </source>
</evidence>
<feature type="domain" description="Nudix hydrolase" evidence="6">
    <location>
        <begin position="24"/>
        <end position="153"/>
    </location>
</feature>
<dbReference type="PANTHER" id="PTHR10885:SF0">
    <property type="entry name" value="ISOPENTENYL-DIPHOSPHATE DELTA-ISOMERASE"/>
    <property type="match status" value="1"/>
</dbReference>
<dbReference type="CDD" id="cd04697">
    <property type="entry name" value="NUDIX_Hydrolase"/>
    <property type="match status" value="1"/>
</dbReference>
<accession>A0ABT1HP76</accession>
<dbReference type="EMBL" id="JAMTCP010000003">
    <property type="protein sequence ID" value="MCP2257313.1"/>
    <property type="molecule type" value="Genomic_DNA"/>
</dbReference>
<evidence type="ECO:0000313" key="8">
    <source>
        <dbReference type="Proteomes" id="UP001205311"/>
    </source>
</evidence>
<reference evidence="7 8" key="1">
    <citation type="submission" date="2022-06" db="EMBL/GenBank/DDBJ databases">
        <title>Genomic Encyclopedia of Archaeal and Bacterial Type Strains, Phase II (KMG-II): from individual species to whole genera.</title>
        <authorList>
            <person name="Goeker M."/>
        </authorList>
    </citation>
    <scope>NUCLEOTIDE SEQUENCE [LARGE SCALE GENOMIC DNA]</scope>
    <source>
        <strain evidence="7 8">DSM 40477</strain>
    </source>
</reference>
<keyword evidence="4" id="KW-0378">Hydrolase</keyword>
<evidence type="ECO:0000256" key="5">
    <source>
        <dbReference type="ARBA" id="ARBA00022842"/>
    </source>
</evidence>
<evidence type="ECO:0000313" key="7">
    <source>
        <dbReference type="EMBL" id="MCP2257313.1"/>
    </source>
</evidence>
<dbReference type="InterPro" id="IPR015797">
    <property type="entry name" value="NUDIX_hydrolase-like_dom_sf"/>
</dbReference>
<dbReference type="PROSITE" id="PS51462">
    <property type="entry name" value="NUDIX"/>
    <property type="match status" value="1"/>
</dbReference>
<evidence type="ECO:0000256" key="2">
    <source>
        <dbReference type="ARBA" id="ARBA00005582"/>
    </source>
</evidence>
<protein>
    <submittedName>
        <fullName evidence="7">Isopentenyldiphosphate isomerase</fullName>
    </submittedName>
</protein>
<comment type="similarity">
    <text evidence="2">Belongs to the Nudix hydrolase family.</text>
</comment>
<name>A0ABT1HP76_STRSD</name>
<sequence>MAIYDAEGNPVGALPRARMRAEGRWHAAASVLLRSGDGRRVYVHRRTEDKDVYPGMHDCWAGGVLLAGEEPAACARRELAEELGVRDVPLTPLFRLPFVDGTIRYHAFTYEARWDGPVIHQPEEVAEGGWMSLDDLRTRLADPTWPFTPDGRALFHAWDRRQTGHGQ</sequence>
<dbReference type="InterPro" id="IPR000086">
    <property type="entry name" value="NUDIX_hydrolase_dom"/>
</dbReference>
<evidence type="ECO:0000256" key="4">
    <source>
        <dbReference type="ARBA" id="ARBA00022801"/>
    </source>
</evidence>
<dbReference type="PANTHER" id="PTHR10885">
    <property type="entry name" value="ISOPENTENYL-DIPHOSPHATE DELTA-ISOMERASE"/>
    <property type="match status" value="1"/>
</dbReference>
<dbReference type="GO" id="GO:0016853">
    <property type="term" value="F:isomerase activity"/>
    <property type="evidence" value="ECO:0007669"/>
    <property type="project" value="UniProtKB-KW"/>
</dbReference>
<evidence type="ECO:0000256" key="3">
    <source>
        <dbReference type="ARBA" id="ARBA00022723"/>
    </source>
</evidence>
<dbReference type="InterPro" id="IPR024195">
    <property type="entry name" value="NUDIX_hydrolase_YfcD_pred"/>
</dbReference>
<evidence type="ECO:0000256" key="1">
    <source>
        <dbReference type="ARBA" id="ARBA00001946"/>
    </source>
</evidence>
<dbReference type="Pfam" id="PF00293">
    <property type="entry name" value="NUDIX"/>
    <property type="match status" value="1"/>
</dbReference>
<keyword evidence="3" id="KW-0479">Metal-binding</keyword>
<keyword evidence="5" id="KW-0460">Magnesium</keyword>